<dbReference type="InterPro" id="IPR045584">
    <property type="entry name" value="Pilin-like"/>
</dbReference>
<evidence type="ECO:0000256" key="1">
    <source>
        <dbReference type="ARBA" id="ARBA00004377"/>
    </source>
</evidence>
<keyword evidence="8" id="KW-0472">Membrane</keyword>
<evidence type="ECO:0000256" key="8">
    <source>
        <dbReference type="ARBA" id="ARBA00023136"/>
    </source>
</evidence>
<evidence type="ECO:0000313" key="12">
    <source>
        <dbReference type="EMBL" id="RVT49835.1"/>
    </source>
</evidence>
<dbReference type="Pfam" id="PF12019">
    <property type="entry name" value="GspH"/>
    <property type="match status" value="1"/>
</dbReference>
<keyword evidence="4" id="KW-0488">Methylation</keyword>
<keyword evidence="13" id="KW-1185">Reference proteome</keyword>
<dbReference type="GO" id="GO:0015628">
    <property type="term" value="P:protein secretion by the type II secretion system"/>
    <property type="evidence" value="ECO:0007669"/>
    <property type="project" value="InterPro"/>
</dbReference>
<comment type="subcellular location">
    <subcellularLocation>
        <location evidence="1">Cell inner membrane</location>
        <topology evidence="1">Single-pass membrane protein</topology>
    </subcellularLocation>
</comment>
<evidence type="ECO:0000256" key="5">
    <source>
        <dbReference type="ARBA" id="ARBA00022519"/>
    </source>
</evidence>
<proteinExistence type="inferred from homology"/>
<dbReference type="AlphaFoldDB" id="A0A3S2U1E6"/>
<evidence type="ECO:0000256" key="10">
    <source>
        <dbReference type="ARBA" id="ARBA00030775"/>
    </source>
</evidence>
<evidence type="ECO:0000256" key="2">
    <source>
        <dbReference type="ARBA" id="ARBA00021549"/>
    </source>
</evidence>
<sequence length="205" mass="21469">MLDAMTRHRRQRGLTLAELLITIAVAAALLTIAAPSFREFILTQRLKSINGQLVTDLQYARSEAAARGLNVTFRVSAATADSPQTCYIIYTDPSADPPSQACGCHRVAGARCDGDAREIRTVAVPTSDGVALSVPIDQADRFTYDPIAGGIRLPIIEVGAAPGSQFAVGASVDAARSLLTVVGLSGRPSVCSPSGSTMHEPSCDD</sequence>
<name>A0A3S2U1E6_9BURK</name>
<dbReference type="SUPFAM" id="SSF54523">
    <property type="entry name" value="Pili subunits"/>
    <property type="match status" value="1"/>
</dbReference>
<evidence type="ECO:0000256" key="9">
    <source>
        <dbReference type="ARBA" id="ARBA00025772"/>
    </source>
</evidence>
<organism evidence="12 13">
    <name type="scientific">Rubrivivax albus</name>
    <dbReference type="NCBI Taxonomy" id="2499835"/>
    <lineage>
        <taxon>Bacteria</taxon>
        <taxon>Pseudomonadati</taxon>
        <taxon>Pseudomonadota</taxon>
        <taxon>Betaproteobacteria</taxon>
        <taxon>Burkholderiales</taxon>
        <taxon>Sphaerotilaceae</taxon>
        <taxon>Rubrivivax</taxon>
    </lineage>
</organism>
<dbReference type="InterPro" id="IPR022346">
    <property type="entry name" value="T2SS_GspH"/>
</dbReference>
<evidence type="ECO:0000259" key="11">
    <source>
        <dbReference type="Pfam" id="PF12019"/>
    </source>
</evidence>
<reference evidence="12 13" key="1">
    <citation type="submission" date="2019-01" db="EMBL/GenBank/DDBJ databases">
        <authorList>
            <person name="Chen W.-M."/>
        </authorList>
    </citation>
    <scope>NUCLEOTIDE SEQUENCE [LARGE SCALE GENOMIC DNA]</scope>
    <source>
        <strain evidence="12 13">ICH-3</strain>
    </source>
</reference>
<accession>A0A3S2U1E6</accession>
<evidence type="ECO:0000256" key="3">
    <source>
        <dbReference type="ARBA" id="ARBA00022475"/>
    </source>
</evidence>
<gene>
    <name evidence="12" type="ORF">ENE75_18955</name>
</gene>
<feature type="domain" description="General secretion pathway GspH" evidence="11">
    <location>
        <begin position="52"/>
        <end position="159"/>
    </location>
</feature>
<evidence type="ECO:0000313" key="13">
    <source>
        <dbReference type="Proteomes" id="UP000288178"/>
    </source>
</evidence>
<keyword evidence="7" id="KW-1133">Transmembrane helix</keyword>
<comment type="caution">
    <text evidence="12">The sequence shown here is derived from an EMBL/GenBank/DDBJ whole genome shotgun (WGS) entry which is preliminary data.</text>
</comment>
<dbReference type="GO" id="GO:0005886">
    <property type="term" value="C:plasma membrane"/>
    <property type="evidence" value="ECO:0007669"/>
    <property type="project" value="UniProtKB-SubCell"/>
</dbReference>
<comment type="similarity">
    <text evidence="9">Belongs to the GSP H family.</text>
</comment>
<evidence type="ECO:0000256" key="6">
    <source>
        <dbReference type="ARBA" id="ARBA00022692"/>
    </source>
</evidence>
<protein>
    <recommendedName>
        <fullName evidence="2">Type II secretion system protein H</fullName>
    </recommendedName>
    <alternativeName>
        <fullName evidence="10">General secretion pathway protein H</fullName>
    </alternativeName>
</protein>
<keyword evidence="3" id="KW-1003">Cell membrane</keyword>
<evidence type="ECO:0000256" key="7">
    <source>
        <dbReference type="ARBA" id="ARBA00022989"/>
    </source>
</evidence>
<evidence type="ECO:0000256" key="4">
    <source>
        <dbReference type="ARBA" id="ARBA00022481"/>
    </source>
</evidence>
<keyword evidence="6" id="KW-0812">Transmembrane</keyword>
<dbReference type="InterPro" id="IPR012902">
    <property type="entry name" value="N_methyl_site"/>
</dbReference>
<dbReference type="EMBL" id="SACT01000007">
    <property type="protein sequence ID" value="RVT49835.1"/>
    <property type="molecule type" value="Genomic_DNA"/>
</dbReference>
<dbReference type="GO" id="GO:0015627">
    <property type="term" value="C:type II protein secretion system complex"/>
    <property type="evidence" value="ECO:0007669"/>
    <property type="project" value="InterPro"/>
</dbReference>
<keyword evidence="5" id="KW-0997">Cell inner membrane</keyword>
<dbReference type="Gene3D" id="3.55.40.10">
    <property type="entry name" value="minor pseudopilin epsh domain"/>
    <property type="match status" value="1"/>
</dbReference>
<dbReference type="NCBIfam" id="TIGR02532">
    <property type="entry name" value="IV_pilin_GFxxxE"/>
    <property type="match status" value="1"/>
</dbReference>
<dbReference type="Pfam" id="PF07963">
    <property type="entry name" value="N_methyl"/>
    <property type="match status" value="1"/>
</dbReference>
<dbReference type="Proteomes" id="UP000288178">
    <property type="component" value="Unassembled WGS sequence"/>
</dbReference>